<dbReference type="Pfam" id="PF13417">
    <property type="entry name" value="GST_N_3"/>
    <property type="match status" value="1"/>
</dbReference>
<dbReference type="InterPro" id="IPR040079">
    <property type="entry name" value="Glutathione_S-Trfase"/>
</dbReference>
<accession>A0A1Y5RVB5</accession>
<dbReference type="Pfam" id="PF00043">
    <property type="entry name" value="GST_C"/>
    <property type="match status" value="1"/>
</dbReference>
<dbReference type="EMBL" id="FWFR01000001">
    <property type="protein sequence ID" value="SLN23478.1"/>
    <property type="molecule type" value="Genomic_DNA"/>
</dbReference>
<evidence type="ECO:0000313" key="4">
    <source>
        <dbReference type="EMBL" id="SLN23478.1"/>
    </source>
</evidence>
<dbReference type="InterPro" id="IPR036282">
    <property type="entry name" value="Glutathione-S-Trfase_C_sf"/>
</dbReference>
<dbReference type="CDD" id="cd00570">
    <property type="entry name" value="GST_N_family"/>
    <property type="match status" value="1"/>
</dbReference>
<dbReference type="InterPro" id="IPR004045">
    <property type="entry name" value="Glutathione_S-Trfase_N"/>
</dbReference>
<dbReference type="RefSeq" id="WP_085881959.1">
    <property type="nucleotide sequence ID" value="NZ_FWFR01000001.1"/>
</dbReference>
<dbReference type="EC" id="2.5.1.18" evidence="4"/>
<dbReference type="PROSITE" id="PS50404">
    <property type="entry name" value="GST_NTER"/>
    <property type="match status" value="1"/>
</dbReference>
<feature type="domain" description="GST C-terminal" evidence="3">
    <location>
        <begin position="84"/>
        <end position="214"/>
    </location>
</feature>
<evidence type="ECO:0000313" key="5">
    <source>
        <dbReference type="Proteomes" id="UP000193200"/>
    </source>
</evidence>
<dbReference type="InParanoid" id="A0A1Y5RVB5"/>
<comment type="subunit">
    <text evidence="1">Homodimer.</text>
</comment>
<dbReference type="PROSITE" id="PS50405">
    <property type="entry name" value="GST_CTER"/>
    <property type="match status" value="1"/>
</dbReference>
<dbReference type="PANTHER" id="PTHR43969:SF9">
    <property type="entry name" value="GLUTATHIONE S TRANSFERASE D10, ISOFORM A-RELATED"/>
    <property type="match status" value="1"/>
</dbReference>
<dbReference type="Proteomes" id="UP000193200">
    <property type="component" value="Unassembled WGS sequence"/>
</dbReference>
<dbReference type="Gene3D" id="3.40.30.10">
    <property type="entry name" value="Glutaredoxin"/>
    <property type="match status" value="1"/>
</dbReference>
<dbReference type="InterPro" id="IPR036249">
    <property type="entry name" value="Thioredoxin-like_sf"/>
</dbReference>
<sequence length="222" mass="25407">MRRLYHFALSPHCRKVRLALKEKALDFELAPIEPWAADPDFLVLNPAGEVPVLVEDDGTVLAESQAICEYLDEAYPDRPLIGFDPVHRAETRRLVAWFDLRFHADVTNYLVGEKVIKRLKGEGYPESAVIRAGQHNIRYHLDYVSFLSERRNWLAGEEFSLADIAASAQIACVDYLGAIPWDDFPLARDWYARIKSRPTFRSLLADQVRGLPPPKHYADLDF</sequence>
<keyword evidence="5" id="KW-1185">Reference proteome</keyword>
<dbReference type="OrthoDB" id="9794721at2"/>
<dbReference type="CDD" id="cd00299">
    <property type="entry name" value="GST_C_family"/>
    <property type="match status" value="1"/>
</dbReference>
<proteinExistence type="predicted"/>
<keyword evidence="4" id="KW-0808">Transferase</keyword>
<dbReference type="GO" id="GO:0006749">
    <property type="term" value="P:glutathione metabolic process"/>
    <property type="evidence" value="ECO:0007669"/>
    <property type="project" value="TreeGrafter"/>
</dbReference>
<feature type="domain" description="GST N-terminal" evidence="2">
    <location>
        <begin position="1"/>
        <end position="79"/>
    </location>
</feature>
<dbReference type="Gene3D" id="1.20.1050.10">
    <property type="match status" value="1"/>
</dbReference>
<dbReference type="PANTHER" id="PTHR43969">
    <property type="entry name" value="GLUTATHIONE S TRANSFERASE D10, ISOFORM A-RELATED"/>
    <property type="match status" value="1"/>
</dbReference>
<evidence type="ECO:0000256" key="1">
    <source>
        <dbReference type="ARBA" id="ARBA00011738"/>
    </source>
</evidence>
<dbReference type="SUPFAM" id="SSF47616">
    <property type="entry name" value="GST C-terminal domain-like"/>
    <property type="match status" value="1"/>
</dbReference>
<dbReference type="SFLD" id="SFLDG00358">
    <property type="entry name" value="Main_(cytGST)"/>
    <property type="match status" value="1"/>
</dbReference>
<dbReference type="SFLD" id="SFLDS00019">
    <property type="entry name" value="Glutathione_Transferase_(cytos"/>
    <property type="match status" value="1"/>
</dbReference>
<dbReference type="AlphaFoldDB" id="A0A1Y5RVB5"/>
<dbReference type="SUPFAM" id="SSF52833">
    <property type="entry name" value="Thioredoxin-like"/>
    <property type="match status" value="1"/>
</dbReference>
<gene>
    <name evidence="4" type="primary">gstB_1</name>
    <name evidence="4" type="ORF">OCH7691_00638</name>
</gene>
<reference evidence="4 5" key="1">
    <citation type="submission" date="2017-03" db="EMBL/GenBank/DDBJ databases">
        <authorList>
            <person name="Afonso C.L."/>
            <person name="Miller P.J."/>
            <person name="Scott M.A."/>
            <person name="Spackman E."/>
            <person name="Goraichik I."/>
            <person name="Dimitrov K.M."/>
            <person name="Suarez D.L."/>
            <person name="Swayne D.E."/>
        </authorList>
    </citation>
    <scope>NUCLEOTIDE SEQUENCE [LARGE SCALE GENOMIC DNA]</scope>
    <source>
        <strain evidence="4 5">CECT 7691</strain>
    </source>
</reference>
<dbReference type="GO" id="GO:0004364">
    <property type="term" value="F:glutathione transferase activity"/>
    <property type="evidence" value="ECO:0007669"/>
    <property type="project" value="UniProtKB-EC"/>
</dbReference>
<dbReference type="InterPro" id="IPR004046">
    <property type="entry name" value="GST_C"/>
</dbReference>
<evidence type="ECO:0000259" key="2">
    <source>
        <dbReference type="PROSITE" id="PS50404"/>
    </source>
</evidence>
<protein>
    <submittedName>
        <fullName evidence="4">Glutathione S-transferase GST-6.0</fullName>
        <ecNumber evidence="4">2.5.1.18</ecNumber>
    </submittedName>
</protein>
<organism evidence="4 5">
    <name type="scientific">Oceanibacterium hippocampi</name>
    <dbReference type="NCBI Taxonomy" id="745714"/>
    <lineage>
        <taxon>Bacteria</taxon>
        <taxon>Pseudomonadati</taxon>
        <taxon>Pseudomonadota</taxon>
        <taxon>Alphaproteobacteria</taxon>
        <taxon>Sneathiellales</taxon>
        <taxon>Sneathiellaceae</taxon>
        <taxon>Oceanibacterium</taxon>
    </lineage>
</organism>
<name>A0A1Y5RVB5_9PROT</name>
<evidence type="ECO:0000259" key="3">
    <source>
        <dbReference type="PROSITE" id="PS50405"/>
    </source>
</evidence>
<dbReference type="InterPro" id="IPR010987">
    <property type="entry name" value="Glutathione-S-Trfase_C-like"/>
</dbReference>